<evidence type="ECO:0000259" key="3">
    <source>
        <dbReference type="Pfam" id="PF13490"/>
    </source>
</evidence>
<name>A0A7Y9LDJ6_9ACTN</name>
<comment type="caution">
    <text evidence="4">The sequence shown here is derived from an EMBL/GenBank/DDBJ whole genome shotgun (WGS) entry which is preliminary data.</text>
</comment>
<reference evidence="4 5" key="1">
    <citation type="submission" date="2020-07" db="EMBL/GenBank/DDBJ databases">
        <title>Sequencing the genomes of 1000 actinobacteria strains.</title>
        <authorList>
            <person name="Klenk H.-P."/>
        </authorList>
    </citation>
    <scope>NUCLEOTIDE SEQUENCE [LARGE SCALE GENOMIC DNA]</scope>
    <source>
        <strain evidence="4 5">DSM 22083</strain>
    </source>
</reference>
<dbReference type="RefSeq" id="WP_179754092.1">
    <property type="nucleotide sequence ID" value="NZ_JACCBU010000001.1"/>
</dbReference>
<keyword evidence="2" id="KW-0804">Transcription</keyword>
<dbReference type="Proteomes" id="UP000569914">
    <property type="component" value="Unassembled WGS sequence"/>
</dbReference>
<dbReference type="InterPro" id="IPR027383">
    <property type="entry name" value="Znf_put"/>
</dbReference>
<protein>
    <submittedName>
        <fullName evidence="4">Anti-sigma factor RsiW</fullName>
    </submittedName>
</protein>
<dbReference type="InterPro" id="IPR041916">
    <property type="entry name" value="Anti_sigma_zinc_sf"/>
</dbReference>
<dbReference type="EMBL" id="JACCBU010000001">
    <property type="protein sequence ID" value="NYE72943.1"/>
    <property type="molecule type" value="Genomic_DNA"/>
</dbReference>
<keyword evidence="5" id="KW-1185">Reference proteome</keyword>
<evidence type="ECO:0000256" key="2">
    <source>
        <dbReference type="ARBA" id="ARBA00023163"/>
    </source>
</evidence>
<keyword evidence="1" id="KW-0805">Transcription regulation</keyword>
<sequence length="81" mass="9201">MTAELTCRELVGLITDYLEGALPEPEVRRFDRHLTGCDGCTTYLEQFRRTIGLAGRLEPDDLDPAAESTLLSAFRNWKNDR</sequence>
<evidence type="ECO:0000256" key="1">
    <source>
        <dbReference type="ARBA" id="ARBA00023015"/>
    </source>
</evidence>
<gene>
    <name evidence="4" type="ORF">BKA15_004272</name>
</gene>
<organism evidence="4 5">
    <name type="scientific">Microlunatus parietis</name>
    <dbReference type="NCBI Taxonomy" id="682979"/>
    <lineage>
        <taxon>Bacteria</taxon>
        <taxon>Bacillati</taxon>
        <taxon>Actinomycetota</taxon>
        <taxon>Actinomycetes</taxon>
        <taxon>Propionibacteriales</taxon>
        <taxon>Propionibacteriaceae</taxon>
        <taxon>Microlunatus</taxon>
    </lineage>
</organism>
<dbReference type="Pfam" id="PF13490">
    <property type="entry name" value="zf-HC2"/>
    <property type="match status" value="1"/>
</dbReference>
<dbReference type="Gene3D" id="1.10.10.1320">
    <property type="entry name" value="Anti-sigma factor, zinc-finger domain"/>
    <property type="match status" value="1"/>
</dbReference>
<dbReference type="AlphaFoldDB" id="A0A7Y9LDJ6"/>
<feature type="domain" description="Putative zinc-finger" evidence="3">
    <location>
        <begin position="7"/>
        <end position="40"/>
    </location>
</feature>
<proteinExistence type="predicted"/>
<accession>A0A7Y9LDJ6</accession>
<evidence type="ECO:0000313" key="5">
    <source>
        <dbReference type="Proteomes" id="UP000569914"/>
    </source>
</evidence>
<evidence type="ECO:0000313" key="4">
    <source>
        <dbReference type="EMBL" id="NYE72943.1"/>
    </source>
</evidence>